<dbReference type="InterPro" id="IPR015265">
    <property type="entry name" value="PuR_N"/>
</dbReference>
<dbReference type="NCBIfam" id="TIGR01743">
    <property type="entry name" value="purR_Bsub"/>
    <property type="match status" value="1"/>
</dbReference>
<dbReference type="SUPFAM" id="SSF46785">
    <property type="entry name" value="Winged helix' DNA-binding domain"/>
    <property type="match status" value="1"/>
</dbReference>
<evidence type="ECO:0000259" key="7">
    <source>
        <dbReference type="Pfam" id="PF09182"/>
    </source>
</evidence>
<accession>A0A366XR84</accession>
<keyword evidence="4" id="KW-0804">Transcription</keyword>
<dbReference type="Pfam" id="PF09182">
    <property type="entry name" value="PuR_N"/>
    <property type="match status" value="1"/>
</dbReference>
<gene>
    <name evidence="8" type="ORF">DS031_20950</name>
</gene>
<sequence>MKLRRSGRLVDMTRYMLQHPHELVPLTFFSERYKSAKSSISEDLAIIKEQFEHQGVGSILTIPGAAGGVKFTPMMNENEAKKLFEEIQEVFAKSERLLPGGYLYMTDILGDPRLMNQIGRLFSSIFAKTEIDVVMTVATKGIPFAYAIATHLNVPVVIVRRDSRVTEGSTVSINYVSGSSKRLQTMALSRRSLDAGSNVLVVDDFMKAGGTIHGMISLLEEFQANLAGIGVLVEAEGVEERLVEEYTSMMRLEVDEKEKKINIVEGNYRSYPERLLRPTDYTIE</sequence>
<evidence type="ECO:0000256" key="3">
    <source>
        <dbReference type="ARBA" id="ARBA00023125"/>
    </source>
</evidence>
<feature type="domain" description="Bacterial purine repressor N-terminal" evidence="7">
    <location>
        <begin position="4"/>
        <end position="73"/>
    </location>
</feature>
<dbReference type="InterPro" id="IPR029057">
    <property type="entry name" value="PRTase-like"/>
</dbReference>
<dbReference type="InterPro" id="IPR050118">
    <property type="entry name" value="Pur/Pyrimidine_PRTase"/>
</dbReference>
<dbReference type="SUPFAM" id="SSF53271">
    <property type="entry name" value="PRTase-like"/>
    <property type="match status" value="1"/>
</dbReference>
<dbReference type="CDD" id="cd06223">
    <property type="entry name" value="PRTases_typeI"/>
    <property type="match status" value="1"/>
</dbReference>
<dbReference type="AlphaFoldDB" id="A0A366XR84"/>
<proteinExistence type="inferred from homology"/>
<comment type="similarity">
    <text evidence="5">Belongs to the purine/pyrimidine phosphoribosyltransferase family. PurR subfamily.</text>
</comment>
<dbReference type="RefSeq" id="WP_113808146.1">
    <property type="nucleotide sequence ID" value="NZ_QOCW01000032.1"/>
</dbReference>
<dbReference type="EMBL" id="QOCW01000032">
    <property type="protein sequence ID" value="RBW67635.1"/>
    <property type="molecule type" value="Genomic_DNA"/>
</dbReference>
<name>A0A366XR84_9BACI</name>
<dbReference type="InterPro" id="IPR036390">
    <property type="entry name" value="WH_DNA-bd_sf"/>
</dbReference>
<evidence type="ECO:0000313" key="8">
    <source>
        <dbReference type="EMBL" id="RBW67635.1"/>
    </source>
</evidence>
<dbReference type="GO" id="GO:0003677">
    <property type="term" value="F:DNA binding"/>
    <property type="evidence" value="ECO:0007669"/>
    <property type="project" value="UniProtKB-KW"/>
</dbReference>
<evidence type="ECO:0000256" key="4">
    <source>
        <dbReference type="ARBA" id="ARBA00023163"/>
    </source>
</evidence>
<keyword evidence="2" id="KW-0805">Transcription regulation</keyword>
<comment type="subunit">
    <text evidence="1">Homodimer.</text>
</comment>
<evidence type="ECO:0000256" key="2">
    <source>
        <dbReference type="ARBA" id="ARBA00023015"/>
    </source>
</evidence>
<dbReference type="Gene3D" id="3.40.50.2020">
    <property type="match status" value="1"/>
</dbReference>
<feature type="domain" description="Phosphoribosyltransferase" evidence="6">
    <location>
        <begin position="109"/>
        <end position="250"/>
    </location>
</feature>
<organism evidence="8 9">
    <name type="scientific">Bacillus taeanensis</name>
    <dbReference type="NCBI Taxonomy" id="273032"/>
    <lineage>
        <taxon>Bacteria</taxon>
        <taxon>Bacillati</taxon>
        <taxon>Bacillota</taxon>
        <taxon>Bacilli</taxon>
        <taxon>Bacillales</taxon>
        <taxon>Bacillaceae</taxon>
        <taxon>Bacillus</taxon>
    </lineage>
</organism>
<evidence type="ECO:0000256" key="1">
    <source>
        <dbReference type="ARBA" id="ARBA00011738"/>
    </source>
</evidence>
<evidence type="ECO:0000313" key="9">
    <source>
        <dbReference type="Proteomes" id="UP000253314"/>
    </source>
</evidence>
<dbReference type="Gene3D" id="1.10.10.10">
    <property type="entry name" value="Winged helix-like DNA-binding domain superfamily/Winged helix DNA-binding domain"/>
    <property type="match status" value="1"/>
</dbReference>
<keyword evidence="9" id="KW-1185">Reference proteome</keyword>
<comment type="caution">
    <text evidence="8">The sequence shown here is derived from an EMBL/GenBank/DDBJ whole genome shotgun (WGS) entry which is preliminary data.</text>
</comment>
<dbReference type="PANTHER" id="PTHR43864">
    <property type="entry name" value="HYPOXANTHINE/GUANINE PHOSPHORIBOSYLTRANSFERASE"/>
    <property type="match status" value="1"/>
</dbReference>
<dbReference type="GO" id="GO:0045982">
    <property type="term" value="P:negative regulation of purine nucleobase metabolic process"/>
    <property type="evidence" value="ECO:0007669"/>
    <property type="project" value="InterPro"/>
</dbReference>
<dbReference type="PANTHER" id="PTHR43864:SF2">
    <property type="entry name" value="PUR OPERON REPRESSOR"/>
    <property type="match status" value="1"/>
</dbReference>
<reference evidence="8 9" key="1">
    <citation type="submission" date="2018-07" db="EMBL/GenBank/DDBJ databases">
        <title>Lottiidibacillus patelloidae gen. nov., sp. nov., isolated from the intestinal tract of a marine limpet and the reclassification of B. taeanensis BH030017T, B. algicola KMM 3737T and B. hwajinpoensis SW-72T as genus Lottiidibacillus.</title>
        <authorList>
            <person name="Liu R."/>
            <person name="Huang Z."/>
        </authorList>
    </citation>
    <scope>NUCLEOTIDE SEQUENCE [LARGE SCALE GENOMIC DNA]</scope>
    <source>
        <strain evidence="8 9">BH030017</strain>
    </source>
</reference>
<dbReference type="GO" id="GO:0045892">
    <property type="term" value="P:negative regulation of DNA-templated transcription"/>
    <property type="evidence" value="ECO:0007669"/>
    <property type="project" value="InterPro"/>
</dbReference>
<dbReference type="Pfam" id="PF00156">
    <property type="entry name" value="Pribosyltran"/>
    <property type="match status" value="1"/>
</dbReference>
<dbReference type="Proteomes" id="UP000253314">
    <property type="component" value="Unassembled WGS sequence"/>
</dbReference>
<dbReference type="OrthoDB" id="4213751at2"/>
<evidence type="ECO:0000259" key="6">
    <source>
        <dbReference type="Pfam" id="PF00156"/>
    </source>
</evidence>
<protein>
    <submittedName>
        <fullName evidence="8">Pur operon repressor</fullName>
    </submittedName>
</protein>
<dbReference type="InterPro" id="IPR036388">
    <property type="entry name" value="WH-like_DNA-bd_sf"/>
</dbReference>
<keyword evidence="3" id="KW-0238">DNA-binding</keyword>
<dbReference type="InterPro" id="IPR000836">
    <property type="entry name" value="PRTase_dom"/>
</dbReference>
<evidence type="ECO:0000256" key="5">
    <source>
        <dbReference type="ARBA" id="ARBA00049656"/>
    </source>
</evidence>
<dbReference type="InterPro" id="IPR010078">
    <property type="entry name" value="PurR_Bsub"/>
</dbReference>